<evidence type="ECO:0000313" key="3">
    <source>
        <dbReference type="Proteomes" id="UP000652013"/>
    </source>
</evidence>
<comment type="caution">
    <text evidence="2">The sequence shown here is derived from an EMBL/GenBank/DDBJ whole genome shotgun (WGS) entry which is preliminary data.</text>
</comment>
<reference evidence="2" key="1">
    <citation type="submission" date="2021-01" db="EMBL/GenBank/DDBJ databases">
        <title>Whole genome shotgun sequence of Spirilliplanes yamanashiensis NBRC 15828.</title>
        <authorList>
            <person name="Komaki H."/>
            <person name="Tamura T."/>
        </authorList>
    </citation>
    <scope>NUCLEOTIDE SEQUENCE</scope>
    <source>
        <strain evidence="2">NBRC 15828</strain>
    </source>
</reference>
<evidence type="ECO:0008006" key="4">
    <source>
        <dbReference type="Google" id="ProtNLM"/>
    </source>
</evidence>
<proteinExistence type="predicted"/>
<keyword evidence="1" id="KW-0472">Membrane</keyword>
<organism evidence="2 3">
    <name type="scientific">Spirilliplanes yamanashiensis</name>
    <dbReference type="NCBI Taxonomy" id="42233"/>
    <lineage>
        <taxon>Bacteria</taxon>
        <taxon>Bacillati</taxon>
        <taxon>Actinomycetota</taxon>
        <taxon>Actinomycetes</taxon>
        <taxon>Micromonosporales</taxon>
        <taxon>Micromonosporaceae</taxon>
        <taxon>Spirilliplanes</taxon>
    </lineage>
</organism>
<protein>
    <recommendedName>
        <fullName evidence="4">DUF3068 domain-containing protein</fullName>
    </recommendedName>
</protein>
<sequence length="352" mass="38411">MRRVVGIVLLTLGVFALTFGVLLRTVVYDQLAVAPLDPDVETVAQGTGMTVFYPASAKDTTIEPVRTDATVTARRVVGGKLDAQEVVKDGKLGPDTEVLGDVALWRVGLVVEDENKNLVNAVEQWVCVDRRTAEGVKPCSQQKVDDGSGQPATTEVDMSGLNYKFPFRTEQKNYTFFDITLRKATPISYNGTETINGLDTYRFVQTIEPVQLDTREVPGALVNQPGVPTVSATRWYSNVRTLWVEPLSGTIVKGQEQVRQVLRGPDGQDGQVLLAGTLTFTDQTVARQVDSASEAAGKLRLLTSTGPWTAWILGALLIAGALFLLFGPDRYIKTRHRRGRAPEPVTERVPVG</sequence>
<dbReference type="EMBL" id="BOOY01000008">
    <property type="protein sequence ID" value="GIJ02072.1"/>
    <property type="molecule type" value="Genomic_DNA"/>
</dbReference>
<keyword evidence="1" id="KW-1133">Transmembrane helix</keyword>
<dbReference type="Proteomes" id="UP000652013">
    <property type="component" value="Unassembled WGS sequence"/>
</dbReference>
<dbReference type="RefSeq" id="WP_203937392.1">
    <property type="nucleotide sequence ID" value="NZ_BAAAGJ010000016.1"/>
</dbReference>
<keyword evidence="3" id="KW-1185">Reference proteome</keyword>
<dbReference type="Pfam" id="PF11271">
    <property type="entry name" value="PorA"/>
    <property type="match status" value="1"/>
</dbReference>
<gene>
    <name evidence="2" type="ORF">Sya03_14240</name>
</gene>
<name>A0A8J3Y656_9ACTN</name>
<evidence type="ECO:0000313" key="2">
    <source>
        <dbReference type="EMBL" id="GIJ02072.1"/>
    </source>
</evidence>
<evidence type="ECO:0000256" key="1">
    <source>
        <dbReference type="SAM" id="Phobius"/>
    </source>
</evidence>
<keyword evidence="1" id="KW-0812">Transmembrane</keyword>
<feature type="transmembrane region" description="Helical" evidence="1">
    <location>
        <begin position="308"/>
        <end position="327"/>
    </location>
</feature>
<dbReference type="AlphaFoldDB" id="A0A8J3Y656"/>
<dbReference type="InterPro" id="IPR021424">
    <property type="entry name" value="PorA"/>
</dbReference>
<accession>A0A8J3Y656</accession>